<name>A0A934RQ66_9BACT</name>
<comment type="caution">
    <text evidence="1">The sequence shown here is derived from an EMBL/GenBank/DDBJ whole genome shotgun (WGS) entry which is preliminary data.</text>
</comment>
<dbReference type="AlphaFoldDB" id="A0A934RQ66"/>
<dbReference type="Proteomes" id="UP000604083">
    <property type="component" value="Unassembled WGS sequence"/>
</dbReference>
<reference evidence="1" key="1">
    <citation type="submission" date="2021-01" db="EMBL/GenBank/DDBJ databases">
        <title>Modified the classification status of verrucomicrobia.</title>
        <authorList>
            <person name="Feng X."/>
        </authorList>
    </citation>
    <scope>NUCLEOTIDE SEQUENCE</scope>
    <source>
        <strain evidence="1">KCTC 12986</strain>
    </source>
</reference>
<evidence type="ECO:0000313" key="2">
    <source>
        <dbReference type="Proteomes" id="UP000604083"/>
    </source>
</evidence>
<proteinExistence type="predicted"/>
<dbReference type="EMBL" id="JAENIO010000009">
    <property type="protein sequence ID" value="MBK1833443.1"/>
    <property type="molecule type" value="Genomic_DNA"/>
</dbReference>
<dbReference type="RefSeq" id="WP_200390878.1">
    <property type="nucleotide sequence ID" value="NZ_JAENIO010000009.1"/>
</dbReference>
<organism evidence="1 2">
    <name type="scientific">Roseibacillus ishigakijimensis</name>
    <dbReference type="NCBI Taxonomy" id="454146"/>
    <lineage>
        <taxon>Bacteria</taxon>
        <taxon>Pseudomonadati</taxon>
        <taxon>Verrucomicrobiota</taxon>
        <taxon>Verrucomicrobiia</taxon>
        <taxon>Verrucomicrobiales</taxon>
        <taxon>Verrucomicrobiaceae</taxon>
        <taxon>Roseibacillus</taxon>
    </lineage>
</organism>
<keyword evidence="2" id="KW-1185">Reference proteome</keyword>
<evidence type="ECO:0000313" key="1">
    <source>
        <dbReference type="EMBL" id="MBK1833443.1"/>
    </source>
</evidence>
<evidence type="ECO:0008006" key="3">
    <source>
        <dbReference type="Google" id="ProtNLM"/>
    </source>
</evidence>
<accession>A0A934RQ66</accession>
<sequence>MALITLGTLVGGVKAAVIADVTIDSSTQLTITLSGTLEGPAPSIFYEDLIFDFGTTMPAFNQTVVSVSGGYTVGAAIGTLFNNPNAVGDSIHLIGLMDSSLSGASVTGTAVFEYGSPHQISAFQSFDIFWGGSASGGIFQSSGMTIAVPESSSALFLAIGSLGLAASRHRRK</sequence>
<gene>
    <name evidence="1" type="ORF">JIN78_05150</name>
</gene>
<protein>
    <recommendedName>
        <fullName evidence="3">PEP-CTERM protein-sorting domain-containing protein</fullName>
    </recommendedName>
</protein>